<evidence type="ECO:0000259" key="3">
    <source>
        <dbReference type="Pfam" id="PF00685"/>
    </source>
</evidence>
<keyword evidence="1 4" id="KW-0808">Transferase</keyword>
<name>A0A2V4NA30_9RHOB</name>
<gene>
    <name evidence="4" type="ORF">DI396_15595</name>
</gene>
<evidence type="ECO:0000313" key="5">
    <source>
        <dbReference type="Proteomes" id="UP000248012"/>
    </source>
</evidence>
<evidence type="ECO:0000256" key="1">
    <source>
        <dbReference type="ARBA" id="ARBA00022679"/>
    </source>
</evidence>
<dbReference type="Proteomes" id="UP000248012">
    <property type="component" value="Unassembled WGS sequence"/>
</dbReference>
<proteinExistence type="predicted"/>
<dbReference type="InterPro" id="IPR027417">
    <property type="entry name" value="P-loop_NTPase"/>
</dbReference>
<dbReference type="AlphaFoldDB" id="A0A2V4NA30"/>
<organism evidence="4 5">
    <name type="scientific">Litorivita pollutaquae</name>
    <dbReference type="NCBI Taxonomy" id="2200892"/>
    <lineage>
        <taxon>Bacteria</taxon>
        <taxon>Pseudomonadati</taxon>
        <taxon>Pseudomonadota</taxon>
        <taxon>Alphaproteobacteria</taxon>
        <taxon>Rhodobacterales</taxon>
        <taxon>Paracoccaceae</taxon>
        <taxon>Litorivita</taxon>
    </lineage>
</organism>
<dbReference type="RefSeq" id="WP_110797270.1">
    <property type="nucleotide sequence ID" value="NZ_KZ826493.1"/>
</dbReference>
<reference evidence="4 5" key="1">
    <citation type="submission" date="2018-05" db="EMBL/GenBank/DDBJ databases">
        <title>Oceanovita maritima gen. nov., sp. nov., a marine bacterium in the family Rhodobacteraceae isolated from surface seawater of Lundu port Xiamen, China.</title>
        <authorList>
            <person name="Hetharua B.H."/>
            <person name="Min D."/>
            <person name="Liao H."/>
            <person name="Tian Y."/>
        </authorList>
    </citation>
    <scope>NUCLEOTIDE SEQUENCE [LARGE SCALE GENOMIC DNA]</scope>
    <source>
        <strain evidence="4 5">FSX-11</strain>
    </source>
</reference>
<comment type="caution">
    <text evidence="4">The sequence shown here is derived from an EMBL/GenBank/DDBJ whole genome shotgun (WGS) entry which is preliminary data.</text>
</comment>
<feature type="domain" description="Sulfotransferase" evidence="3">
    <location>
        <begin position="6"/>
        <end position="183"/>
    </location>
</feature>
<evidence type="ECO:0000313" key="4">
    <source>
        <dbReference type="EMBL" id="PYC46420.1"/>
    </source>
</evidence>
<protein>
    <submittedName>
        <fullName evidence="4">Sulfotransferase</fullName>
    </submittedName>
</protein>
<keyword evidence="2" id="KW-0325">Glycoprotein</keyword>
<dbReference type="PANTHER" id="PTHR10605">
    <property type="entry name" value="HEPARAN SULFATE SULFOTRANSFERASE"/>
    <property type="match status" value="1"/>
</dbReference>
<dbReference type="SUPFAM" id="SSF52540">
    <property type="entry name" value="P-loop containing nucleoside triphosphate hydrolases"/>
    <property type="match status" value="1"/>
</dbReference>
<keyword evidence="5" id="KW-1185">Reference proteome</keyword>
<evidence type="ECO:0000256" key="2">
    <source>
        <dbReference type="ARBA" id="ARBA00023180"/>
    </source>
</evidence>
<dbReference type="Pfam" id="PF00685">
    <property type="entry name" value="Sulfotransfer_1"/>
    <property type="match status" value="1"/>
</dbReference>
<dbReference type="OrthoDB" id="981508at2"/>
<dbReference type="InterPro" id="IPR037359">
    <property type="entry name" value="NST/OST"/>
</dbReference>
<sequence length="282" mass="31612">MSKANPDFILIGAMKCGTTTLAAQLGAQSGIFITTPKEPNFFSDDAVYARGADWYGALYKDARAGDLTGEASTHYTKLPTHPETIARLQSAGIAPRLIYMIRDPLDRLISHYIHEWTQGVIACPLEEALEKHPELCAYSRYGEQIAPWCDAFGAQNILVMTMEEMKRDPQSVLDKAAAHLGQAGLTWRDDLQQMNVSAERIRRLPLHGVIFDNPVATWLRRALVPQSVRDRLKAGRQMQERPKLNPEDRARLTASFRADQSRLKALFPDNDSLDMAYEKCAP</sequence>
<dbReference type="Gene3D" id="3.40.50.300">
    <property type="entry name" value="P-loop containing nucleotide triphosphate hydrolases"/>
    <property type="match status" value="1"/>
</dbReference>
<accession>A0A2V4NA30</accession>
<dbReference type="InterPro" id="IPR000863">
    <property type="entry name" value="Sulfotransferase_dom"/>
</dbReference>
<dbReference type="PANTHER" id="PTHR10605:SF56">
    <property type="entry name" value="BIFUNCTIONAL HEPARAN SULFATE N-DEACETYLASE_N-SULFOTRANSFERASE"/>
    <property type="match status" value="1"/>
</dbReference>
<dbReference type="EMBL" id="QFVT01000014">
    <property type="protein sequence ID" value="PYC46420.1"/>
    <property type="molecule type" value="Genomic_DNA"/>
</dbReference>
<dbReference type="GO" id="GO:0008146">
    <property type="term" value="F:sulfotransferase activity"/>
    <property type="evidence" value="ECO:0007669"/>
    <property type="project" value="InterPro"/>
</dbReference>